<organism evidence="1 2">
    <name type="scientific">Burkholderia thailandensis (strain ATCC 700388 / DSM 13276 / CCUG 48851 / CIP 106301 / E264)</name>
    <dbReference type="NCBI Taxonomy" id="271848"/>
    <lineage>
        <taxon>Bacteria</taxon>
        <taxon>Pseudomonadati</taxon>
        <taxon>Pseudomonadota</taxon>
        <taxon>Betaproteobacteria</taxon>
        <taxon>Burkholderiales</taxon>
        <taxon>Burkholderiaceae</taxon>
        <taxon>Burkholderia</taxon>
        <taxon>pseudomallei group</taxon>
    </lineage>
</organism>
<dbReference type="Proteomes" id="UP000001930">
    <property type="component" value="Chromosome I"/>
</dbReference>
<proteinExistence type="predicted"/>
<dbReference type="EMBL" id="CP000086">
    <property type="protein sequence ID" value="ABC37270.1"/>
    <property type="molecule type" value="Genomic_DNA"/>
</dbReference>
<sequence length="38" mass="4158">MFFAFAFVPAIGLCAHRVRMSLPSRGASAVTAYAWRTP</sequence>
<name>Q2T2K8_BURTA</name>
<dbReference type="AlphaFoldDB" id="Q2T2K8"/>
<dbReference type="KEGG" id="bte:BTH_I0067"/>
<keyword evidence="2" id="KW-1185">Reference proteome</keyword>
<reference evidence="1 2" key="1">
    <citation type="journal article" date="2005" name="BMC Genomics">
        <title>Bacterial genome adaptation to niches: divergence of the potential virulence genes in three Burkholderia species of different survival strategies.</title>
        <authorList>
            <person name="Kim H.S."/>
            <person name="Schell M.A."/>
            <person name="Yu Y."/>
            <person name="Ulrich R.L."/>
            <person name="Sarria S.H."/>
            <person name="Nierman W.C."/>
            <person name="DeShazer D."/>
        </authorList>
    </citation>
    <scope>NUCLEOTIDE SEQUENCE [LARGE SCALE GENOMIC DNA]</scope>
    <source>
        <strain evidence="2">ATCC 700388 / DSM 13276 / CCUG 48851 / CIP 106301 / E264</strain>
    </source>
</reference>
<evidence type="ECO:0000313" key="2">
    <source>
        <dbReference type="Proteomes" id="UP000001930"/>
    </source>
</evidence>
<dbReference type="HOGENOM" id="CLU_3325762_0_0_4"/>
<evidence type="ECO:0000313" key="1">
    <source>
        <dbReference type="EMBL" id="ABC37270.1"/>
    </source>
</evidence>
<accession>Q2T2K8</accession>
<protein>
    <submittedName>
        <fullName evidence="1">Uncharacterized protein</fullName>
    </submittedName>
</protein>
<gene>
    <name evidence="1" type="ordered locus">BTH_I0067</name>
</gene>